<name>A0A3D8QJ17_9EURO</name>
<sequence>MASLLLIGAILIAVKCVDEHEKKKLAHQEIDSMSAGTALDAETATSSGDETPRKKSVLSRTYWHGRRRSRSRGAQRQAEAERIGLGPGVEAPPPYERSAALPGYRELEKVDYQ</sequence>
<organism evidence="3 4">
    <name type="scientific">Aspergillus mulundensis</name>
    <dbReference type="NCBI Taxonomy" id="1810919"/>
    <lineage>
        <taxon>Eukaryota</taxon>
        <taxon>Fungi</taxon>
        <taxon>Dikarya</taxon>
        <taxon>Ascomycota</taxon>
        <taxon>Pezizomycotina</taxon>
        <taxon>Eurotiomycetes</taxon>
        <taxon>Eurotiomycetidae</taxon>
        <taxon>Eurotiales</taxon>
        <taxon>Aspergillaceae</taxon>
        <taxon>Aspergillus</taxon>
        <taxon>Aspergillus subgen. Nidulantes</taxon>
    </lineage>
</organism>
<protein>
    <submittedName>
        <fullName evidence="3">Uncharacterized protein</fullName>
    </submittedName>
</protein>
<dbReference type="GeneID" id="38120854"/>
<evidence type="ECO:0000313" key="4">
    <source>
        <dbReference type="Proteomes" id="UP000256690"/>
    </source>
</evidence>
<reference evidence="3 4" key="1">
    <citation type="journal article" date="2018" name="IMA Fungus">
        <title>IMA Genome-F 9: Draft genome sequence of Annulohypoxylon stygium, Aspergillus mulundensis, Berkeleyomyces basicola (syn. Thielaviopsis basicola), Ceratocystis smalleyi, two Cercospora beticola strains, Coleophoma cylindrospora, Fusarium fracticaudum, Phialophora cf. hyalina, and Morchella septimelata.</title>
        <authorList>
            <person name="Wingfield B.D."/>
            <person name="Bills G.F."/>
            <person name="Dong Y."/>
            <person name="Huang W."/>
            <person name="Nel W.J."/>
            <person name="Swalarsk-Parry B.S."/>
            <person name="Vaghefi N."/>
            <person name="Wilken P.M."/>
            <person name="An Z."/>
            <person name="de Beer Z.W."/>
            <person name="De Vos L."/>
            <person name="Chen L."/>
            <person name="Duong T.A."/>
            <person name="Gao Y."/>
            <person name="Hammerbacher A."/>
            <person name="Kikkert J.R."/>
            <person name="Li Y."/>
            <person name="Li H."/>
            <person name="Li K."/>
            <person name="Li Q."/>
            <person name="Liu X."/>
            <person name="Ma X."/>
            <person name="Naidoo K."/>
            <person name="Pethybridge S.J."/>
            <person name="Sun J."/>
            <person name="Steenkamp E.T."/>
            <person name="van der Nest M.A."/>
            <person name="van Wyk S."/>
            <person name="Wingfield M.J."/>
            <person name="Xiong C."/>
            <person name="Yue Q."/>
            <person name="Zhang X."/>
        </authorList>
    </citation>
    <scope>NUCLEOTIDE SEQUENCE [LARGE SCALE GENOMIC DNA]</scope>
    <source>
        <strain evidence="3 4">DSM 5745</strain>
    </source>
</reference>
<gene>
    <name evidence="3" type="ORF">DSM5745_10484</name>
</gene>
<feature type="compositionally biased region" description="Basic residues" evidence="1">
    <location>
        <begin position="63"/>
        <end position="73"/>
    </location>
</feature>
<dbReference type="AlphaFoldDB" id="A0A3D8QJ17"/>
<evidence type="ECO:0000313" key="3">
    <source>
        <dbReference type="EMBL" id="RDW61812.1"/>
    </source>
</evidence>
<proteinExistence type="predicted"/>
<evidence type="ECO:0000256" key="2">
    <source>
        <dbReference type="SAM" id="SignalP"/>
    </source>
</evidence>
<dbReference type="Proteomes" id="UP000256690">
    <property type="component" value="Unassembled WGS sequence"/>
</dbReference>
<evidence type="ECO:0000256" key="1">
    <source>
        <dbReference type="SAM" id="MobiDB-lite"/>
    </source>
</evidence>
<keyword evidence="4" id="KW-1185">Reference proteome</keyword>
<feature type="region of interest" description="Disordered" evidence="1">
    <location>
        <begin position="27"/>
        <end position="113"/>
    </location>
</feature>
<keyword evidence="2" id="KW-0732">Signal</keyword>
<feature type="chain" id="PRO_5017691086" evidence="2">
    <location>
        <begin position="17"/>
        <end position="113"/>
    </location>
</feature>
<feature type="signal peptide" evidence="2">
    <location>
        <begin position="1"/>
        <end position="16"/>
    </location>
</feature>
<accession>A0A3D8QJ17</accession>
<comment type="caution">
    <text evidence="3">The sequence shown here is derived from an EMBL/GenBank/DDBJ whole genome shotgun (WGS) entry which is preliminary data.</text>
</comment>
<dbReference type="RefSeq" id="XP_026598943.1">
    <property type="nucleotide sequence ID" value="XM_026752500.1"/>
</dbReference>
<dbReference type="EMBL" id="PVWQ01000016">
    <property type="protein sequence ID" value="RDW61812.1"/>
    <property type="molecule type" value="Genomic_DNA"/>
</dbReference>